<evidence type="ECO:0000256" key="2">
    <source>
        <dbReference type="SAM" id="SignalP"/>
    </source>
</evidence>
<dbReference type="InterPro" id="IPR000914">
    <property type="entry name" value="SBP_5_dom"/>
</dbReference>
<dbReference type="GO" id="GO:0042597">
    <property type="term" value="C:periplasmic space"/>
    <property type="evidence" value="ECO:0007669"/>
    <property type="project" value="UniProtKB-ARBA"/>
</dbReference>
<reference evidence="4 5" key="1">
    <citation type="submission" date="2022-06" db="EMBL/GenBank/DDBJ databases">
        <title>Isolation of gut microbiota from human fecal samples.</title>
        <authorList>
            <person name="Pamer E.G."/>
            <person name="Barat B."/>
            <person name="Waligurski E."/>
            <person name="Medina S."/>
            <person name="Paddock L."/>
            <person name="Mostad J."/>
        </authorList>
    </citation>
    <scope>NUCLEOTIDE SEQUENCE [LARGE SCALE GENOMIC DNA]</scope>
    <source>
        <strain evidence="4 5">DFI.9.90</strain>
    </source>
</reference>
<dbReference type="InterPro" id="IPR030678">
    <property type="entry name" value="Peptide/Ni-bd"/>
</dbReference>
<dbReference type="PANTHER" id="PTHR30290:SF38">
    <property type="entry name" value="D,D-DIPEPTIDE-BINDING PERIPLASMIC PROTEIN DDPA-RELATED"/>
    <property type="match status" value="1"/>
</dbReference>
<dbReference type="SUPFAM" id="SSF53850">
    <property type="entry name" value="Periplasmic binding protein-like II"/>
    <property type="match status" value="1"/>
</dbReference>
<dbReference type="Gene3D" id="3.40.190.10">
    <property type="entry name" value="Periplasmic binding protein-like II"/>
    <property type="match status" value="1"/>
</dbReference>
<protein>
    <submittedName>
        <fullName evidence="4">ABC transporter substrate-binding protein</fullName>
    </submittedName>
</protein>
<dbReference type="Gene3D" id="3.10.105.10">
    <property type="entry name" value="Dipeptide-binding Protein, Domain 3"/>
    <property type="match status" value="1"/>
</dbReference>
<dbReference type="Pfam" id="PF00496">
    <property type="entry name" value="SBP_bac_5"/>
    <property type="match status" value="1"/>
</dbReference>
<dbReference type="GO" id="GO:0043190">
    <property type="term" value="C:ATP-binding cassette (ABC) transporter complex"/>
    <property type="evidence" value="ECO:0007669"/>
    <property type="project" value="InterPro"/>
</dbReference>
<feature type="signal peptide" evidence="2">
    <location>
        <begin position="1"/>
        <end position="26"/>
    </location>
</feature>
<sequence>MKGKSAVFFVSLLVLAMFMAVSAASAGDAPVYGGKLKTTINSDPPSLDPIFESSEPGQIPAAHIFETAVAADAKGAIYPCVCTYTVKDKGQTVELAVRKGVKFQNNKEVTIKDVEASAVRWLANVNAAKTQVAANLKEMRVAGDKLVFTFSKPTPLALTFMSSWDRGLYIMPKNICEKYASAQVENKDLIGTGPYQFKDHQSGRFITLKKFAGYVPFETKASGLAGTKHGYTDEILFYPVSDKTARITGVQTGEYHIGLGVPSNMLEVLKKDPKLKVETVDLGIMPCAMFNCKKGRATDVNLRNAILACLDMNELMLAAQGDKSLYYLNPGLMPKSSRWWTSESLGKYNKPDLKKAAEYLKASSYDGKPLVFITTKANDYFYKTALLIQQMVKPAGIKIDLQVYDNPTLQQYRTQHDKYDIFSAGLTAKLDPTLISIMDDTWCGAYASPKKSKYAAILQNEGDFKVRYKAWKDLTKVFYEELPFITYGERRVAIVARSNVHGMFTTTTKYYWNTWLDQK</sequence>
<evidence type="ECO:0000256" key="1">
    <source>
        <dbReference type="ARBA" id="ARBA00022729"/>
    </source>
</evidence>
<dbReference type="PIRSF" id="PIRSF002741">
    <property type="entry name" value="MppA"/>
    <property type="match status" value="1"/>
</dbReference>
<dbReference type="Gene3D" id="3.90.76.10">
    <property type="entry name" value="Dipeptide-binding Protein, Domain 1"/>
    <property type="match status" value="1"/>
</dbReference>
<dbReference type="PANTHER" id="PTHR30290">
    <property type="entry name" value="PERIPLASMIC BINDING COMPONENT OF ABC TRANSPORTER"/>
    <property type="match status" value="1"/>
</dbReference>
<dbReference type="AlphaFoldDB" id="A0AAW5K881"/>
<evidence type="ECO:0000313" key="5">
    <source>
        <dbReference type="Proteomes" id="UP001205919"/>
    </source>
</evidence>
<keyword evidence="1 2" id="KW-0732">Signal</keyword>
<dbReference type="GO" id="GO:0015833">
    <property type="term" value="P:peptide transport"/>
    <property type="evidence" value="ECO:0007669"/>
    <property type="project" value="TreeGrafter"/>
</dbReference>
<feature type="chain" id="PRO_5043498802" evidence="2">
    <location>
        <begin position="27"/>
        <end position="519"/>
    </location>
</feature>
<dbReference type="RefSeq" id="WP_008712601.1">
    <property type="nucleotide sequence ID" value="NZ_CABKQM010000008.1"/>
</dbReference>
<organism evidence="4 5">
    <name type="scientific">Cloacibacillus evryensis</name>
    <dbReference type="NCBI Taxonomy" id="508460"/>
    <lineage>
        <taxon>Bacteria</taxon>
        <taxon>Thermotogati</taxon>
        <taxon>Synergistota</taxon>
        <taxon>Synergistia</taxon>
        <taxon>Synergistales</taxon>
        <taxon>Synergistaceae</taxon>
        <taxon>Cloacibacillus</taxon>
    </lineage>
</organism>
<keyword evidence="5" id="KW-1185">Reference proteome</keyword>
<accession>A0AAW5K881</accession>
<dbReference type="InterPro" id="IPR039424">
    <property type="entry name" value="SBP_5"/>
</dbReference>
<dbReference type="GO" id="GO:1904680">
    <property type="term" value="F:peptide transmembrane transporter activity"/>
    <property type="evidence" value="ECO:0007669"/>
    <property type="project" value="TreeGrafter"/>
</dbReference>
<name>A0AAW5K881_9BACT</name>
<comment type="caution">
    <text evidence="4">The sequence shown here is derived from an EMBL/GenBank/DDBJ whole genome shotgun (WGS) entry which is preliminary data.</text>
</comment>
<dbReference type="EMBL" id="JANFYT010000019">
    <property type="protein sequence ID" value="MCQ4814743.1"/>
    <property type="molecule type" value="Genomic_DNA"/>
</dbReference>
<dbReference type="Proteomes" id="UP001205919">
    <property type="component" value="Unassembled WGS sequence"/>
</dbReference>
<feature type="domain" description="Solute-binding protein family 5" evidence="3">
    <location>
        <begin position="83"/>
        <end position="430"/>
    </location>
</feature>
<evidence type="ECO:0000313" key="4">
    <source>
        <dbReference type="EMBL" id="MCQ4814743.1"/>
    </source>
</evidence>
<evidence type="ECO:0000259" key="3">
    <source>
        <dbReference type="Pfam" id="PF00496"/>
    </source>
</evidence>
<proteinExistence type="predicted"/>
<gene>
    <name evidence="4" type="ORF">NE630_09920</name>
</gene>